<reference evidence="1" key="2">
    <citation type="journal article" date="2015" name="Data Brief">
        <title>Shoot transcriptome of the giant reed, Arundo donax.</title>
        <authorList>
            <person name="Barrero R.A."/>
            <person name="Guerrero F.D."/>
            <person name="Moolhuijzen P."/>
            <person name="Goolsby J.A."/>
            <person name="Tidwell J."/>
            <person name="Bellgard S.E."/>
            <person name="Bellgard M.I."/>
        </authorList>
    </citation>
    <scope>NUCLEOTIDE SEQUENCE</scope>
    <source>
        <tissue evidence="1">Shoot tissue taken approximately 20 cm above the soil surface</tissue>
    </source>
</reference>
<name>A0A0A8ZBP0_ARUDO</name>
<proteinExistence type="predicted"/>
<evidence type="ECO:0000313" key="1">
    <source>
        <dbReference type="EMBL" id="JAD36231.1"/>
    </source>
</evidence>
<protein>
    <submittedName>
        <fullName evidence="1">Uncharacterized protein</fullName>
    </submittedName>
</protein>
<reference evidence="1" key="1">
    <citation type="submission" date="2014-09" db="EMBL/GenBank/DDBJ databases">
        <authorList>
            <person name="Magalhaes I.L.F."/>
            <person name="Oliveira U."/>
            <person name="Santos F.R."/>
            <person name="Vidigal T.H.D.A."/>
            <person name="Brescovit A.D."/>
            <person name="Santos A.J."/>
        </authorList>
    </citation>
    <scope>NUCLEOTIDE SEQUENCE</scope>
    <source>
        <tissue evidence="1">Shoot tissue taken approximately 20 cm above the soil surface</tissue>
    </source>
</reference>
<sequence>MATSFTSMYTTLDQHYTTTVLNQQLSLGRQRALHQLAVGR</sequence>
<accession>A0A0A8ZBP0</accession>
<dbReference type="EMBL" id="GBRH01261664">
    <property type="protein sequence ID" value="JAD36231.1"/>
    <property type="molecule type" value="Transcribed_RNA"/>
</dbReference>
<organism evidence="1">
    <name type="scientific">Arundo donax</name>
    <name type="common">Giant reed</name>
    <name type="synonym">Donax arundinaceus</name>
    <dbReference type="NCBI Taxonomy" id="35708"/>
    <lineage>
        <taxon>Eukaryota</taxon>
        <taxon>Viridiplantae</taxon>
        <taxon>Streptophyta</taxon>
        <taxon>Embryophyta</taxon>
        <taxon>Tracheophyta</taxon>
        <taxon>Spermatophyta</taxon>
        <taxon>Magnoliopsida</taxon>
        <taxon>Liliopsida</taxon>
        <taxon>Poales</taxon>
        <taxon>Poaceae</taxon>
        <taxon>PACMAD clade</taxon>
        <taxon>Arundinoideae</taxon>
        <taxon>Arundineae</taxon>
        <taxon>Arundo</taxon>
    </lineage>
</organism>
<dbReference type="AlphaFoldDB" id="A0A0A8ZBP0"/>